<dbReference type="AlphaFoldDB" id="A0A0V0XHY1"/>
<evidence type="ECO:0000256" key="1">
    <source>
        <dbReference type="SAM" id="MobiDB-lite"/>
    </source>
</evidence>
<sequence length="77" mass="8566">MATVERPPLGGSQGNGPRTADDYCADHHVASARDTDGTVEWRSYSVLPNVVCEKTVVNEDEAGYLRSWSCKRQRRGR</sequence>
<comment type="caution">
    <text evidence="2">The sequence shown here is derived from an EMBL/GenBank/DDBJ whole genome shotgun (WGS) entry which is preliminary data.</text>
</comment>
<name>A0A0V0XHY1_TRIPS</name>
<evidence type="ECO:0000313" key="3">
    <source>
        <dbReference type="Proteomes" id="UP000054815"/>
    </source>
</evidence>
<protein>
    <submittedName>
        <fullName evidence="2">Uncharacterized protein</fullName>
    </submittedName>
</protein>
<feature type="region of interest" description="Disordered" evidence="1">
    <location>
        <begin position="1"/>
        <end position="22"/>
    </location>
</feature>
<evidence type="ECO:0000313" key="2">
    <source>
        <dbReference type="EMBL" id="KRX87615.1"/>
    </source>
</evidence>
<dbReference type="Proteomes" id="UP000054815">
    <property type="component" value="Unassembled WGS sequence"/>
</dbReference>
<accession>A0A0V0XHY1</accession>
<reference evidence="2 3" key="1">
    <citation type="submission" date="2015-01" db="EMBL/GenBank/DDBJ databases">
        <title>Evolution of Trichinella species and genotypes.</title>
        <authorList>
            <person name="Korhonen P.K."/>
            <person name="Edoardo P."/>
            <person name="Giuseppe L.R."/>
            <person name="Gasser R.B."/>
        </authorList>
    </citation>
    <scope>NUCLEOTIDE SEQUENCE [LARGE SCALE GENOMIC DNA]</scope>
    <source>
        <strain evidence="2">ISS141</strain>
    </source>
</reference>
<gene>
    <name evidence="2" type="ORF">T4E_11889</name>
</gene>
<proteinExistence type="predicted"/>
<dbReference type="EMBL" id="JYDU01000275">
    <property type="protein sequence ID" value="KRX87615.1"/>
    <property type="molecule type" value="Genomic_DNA"/>
</dbReference>
<organism evidence="2 3">
    <name type="scientific">Trichinella pseudospiralis</name>
    <name type="common">Parasitic roundworm</name>
    <dbReference type="NCBI Taxonomy" id="6337"/>
    <lineage>
        <taxon>Eukaryota</taxon>
        <taxon>Metazoa</taxon>
        <taxon>Ecdysozoa</taxon>
        <taxon>Nematoda</taxon>
        <taxon>Enoplea</taxon>
        <taxon>Dorylaimia</taxon>
        <taxon>Trichinellida</taxon>
        <taxon>Trichinellidae</taxon>
        <taxon>Trichinella</taxon>
    </lineage>
</organism>